<evidence type="ECO:0000256" key="2">
    <source>
        <dbReference type="SAM" id="MobiDB-lite"/>
    </source>
</evidence>
<accession>A0ABR0G5P7</accession>
<dbReference type="Pfam" id="PF03556">
    <property type="entry name" value="Cullin_binding"/>
    <property type="match status" value="1"/>
</dbReference>
<name>A0ABR0G5P7_9PEZI</name>
<dbReference type="GO" id="GO:0016874">
    <property type="term" value="F:ligase activity"/>
    <property type="evidence" value="ECO:0007669"/>
    <property type="project" value="UniProtKB-KW"/>
</dbReference>
<gene>
    <name evidence="4" type="primary">DCN1</name>
    <name evidence="4" type="ORF">QC762_700380</name>
</gene>
<comment type="caution">
    <text evidence="4">The sequence shown here is derived from an EMBL/GenBank/DDBJ whole genome shotgun (WGS) entry which is preliminary data.</text>
</comment>
<comment type="function">
    <text evidence="1">Neddylation of cullins play an essential role in the regulation of SCF-type complexes activity.</text>
</comment>
<feature type="region of interest" description="Disordered" evidence="2">
    <location>
        <begin position="1"/>
        <end position="113"/>
    </location>
</feature>
<dbReference type="Proteomes" id="UP001323405">
    <property type="component" value="Unassembled WGS sequence"/>
</dbReference>
<organism evidence="4 5">
    <name type="scientific">Podospora pseudocomata</name>
    <dbReference type="NCBI Taxonomy" id="2093779"/>
    <lineage>
        <taxon>Eukaryota</taxon>
        <taxon>Fungi</taxon>
        <taxon>Dikarya</taxon>
        <taxon>Ascomycota</taxon>
        <taxon>Pezizomycotina</taxon>
        <taxon>Sordariomycetes</taxon>
        <taxon>Sordariomycetidae</taxon>
        <taxon>Sordariales</taxon>
        <taxon>Podosporaceae</taxon>
        <taxon>Podospora</taxon>
    </lineage>
</organism>
<dbReference type="PANTHER" id="PTHR12281:SF31">
    <property type="entry name" value="DCN1-LIKE PROTEIN 3"/>
    <property type="match status" value="1"/>
</dbReference>
<dbReference type="InterPro" id="IPR014764">
    <property type="entry name" value="DCN-prot"/>
</dbReference>
<feature type="domain" description="DCUN1" evidence="3">
    <location>
        <begin position="165"/>
        <end position="393"/>
    </location>
</feature>
<keyword evidence="4" id="KW-0436">Ligase</keyword>
<dbReference type="Gene3D" id="1.10.238.200">
    <property type="entry name" value="Cullin, PONY binding domain"/>
    <property type="match status" value="1"/>
</dbReference>
<dbReference type="InterPro" id="IPR005176">
    <property type="entry name" value="PONY_dom"/>
</dbReference>
<dbReference type="Gene3D" id="1.10.238.10">
    <property type="entry name" value="EF-hand"/>
    <property type="match status" value="1"/>
</dbReference>
<evidence type="ECO:0000313" key="5">
    <source>
        <dbReference type="Proteomes" id="UP001323405"/>
    </source>
</evidence>
<proteinExistence type="predicted"/>
<dbReference type="RefSeq" id="XP_062740023.1">
    <property type="nucleotide sequence ID" value="XM_062892897.1"/>
</dbReference>
<feature type="compositionally biased region" description="Basic and acidic residues" evidence="2">
    <location>
        <begin position="1"/>
        <end position="10"/>
    </location>
</feature>
<evidence type="ECO:0000256" key="1">
    <source>
        <dbReference type="RuleBase" id="RU410713"/>
    </source>
</evidence>
<dbReference type="PANTHER" id="PTHR12281">
    <property type="entry name" value="RP42 RELATED"/>
    <property type="match status" value="1"/>
</dbReference>
<dbReference type="PROSITE" id="PS51229">
    <property type="entry name" value="DCUN1"/>
    <property type="match status" value="1"/>
</dbReference>
<evidence type="ECO:0000313" key="4">
    <source>
        <dbReference type="EMBL" id="KAK4651048.1"/>
    </source>
</evidence>
<keyword evidence="5" id="KW-1185">Reference proteome</keyword>
<evidence type="ECO:0000259" key="3">
    <source>
        <dbReference type="PROSITE" id="PS51229"/>
    </source>
</evidence>
<dbReference type="InterPro" id="IPR042460">
    <property type="entry name" value="DCN1-like_PONY"/>
</dbReference>
<feature type="compositionally biased region" description="Polar residues" evidence="2">
    <location>
        <begin position="41"/>
        <end position="63"/>
    </location>
</feature>
<protein>
    <recommendedName>
        <fullName evidence="1">Defective in cullin neddylation protein</fullName>
    </recommendedName>
</protein>
<sequence length="410" mass="45445">MGTSRRHEGNSGRSVLRTLFASCFHKRPGQPPPKAPPSEGATETDSGDSSLHSLPVPTINSNPKPAPQLSIREAPPNTTIKPPDIIMPKAPKKSKSATKKAAPDLSAKGAKSKSKDRSPLKFVFVYAAQSAHALLNRTADLESFCSRYFSAHDGASSAKQQEADARKKQLEAIFDDFETDEDKNDNHDSGDPALGADSSMRYLEAVGANPADYSLLVVCEIVKATTIGEITKEGFVEGWSEVIETLDASVKPDLATQKRYVQSRMKQVSHDPAYYKKLYQYAFIVGKTNKAMAMDTACAMWEMLFDAGIGHEWKTANVNWLESWSEYLQEKFYVPPPNPDAAEEGKWTRTVSKDLWNQTLVFVNKTLEDESLGFWSEEQAWPGIIDDFVVWCREKGIVAPKAKDDMDVDE</sequence>
<reference evidence="4 5" key="1">
    <citation type="journal article" date="2023" name="bioRxiv">
        <title>High-quality genome assemblies of four members of thePodospora anserinaspecies complex.</title>
        <authorList>
            <person name="Ament-Velasquez S.L."/>
            <person name="Vogan A.A."/>
            <person name="Wallerman O."/>
            <person name="Hartmann F."/>
            <person name="Gautier V."/>
            <person name="Silar P."/>
            <person name="Giraud T."/>
            <person name="Johannesson H."/>
        </authorList>
    </citation>
    <scope>NUCLEOTIDE SEQUENCE [LARGE SCALE GENOMIC DNA]</scope>
    <source>
        <strain evidence="4 5">CBS 415.72m</strain>
    </source>
</reference>
<dbReference type="EMBL" id="JAFFHA010000009">
    <property type="protein sequence ID" value="KAK4651048.1"/>
    <property type="molecule type" value="Genomic_DNA"/>
</dbReference>
<dbReference type="GeneID" id="87912804"/>